<dbReference type="EMBL" id="KQ947425">
    <property type="protein sequence ID" value="KUJ11978.1"/>
    <property type="molecule type" value="Genomic_DNA"/>
</dbReference>
<evidence type="ECO:0000256" key="1">
    <source>
        <dbReference type="SAM" id="Coils"/>
    </source>
</evidence>
<dbReference type="KEGG" id="psco:LY89DRAFT_722369"/>
<feature type="coiled-coil region" evidence="1">
    <location>
        <begin position="373"/>
        <end position="400"/>
    </location>
</feature>
<sequence length="656" mass="75475">MADSREPRKRRAAVNDDAPDPKRARDLAIFDRFDHLDTLNADHVVNRDKAGLAVEGFSEILMTFEAQRNSSKLEIDAIKTGYQRLLAERAETESRHEDAMTDIQEQLLSANQEVKQGTENMAILETDKEMALDQSRFFRDQLKRERKELNVEITTLFSKLNRKERALKLEKLEIARLQTKLEEAEGSVKAAGPEKHNLTAALAQVNHLSTEVEKLKKDLEASREKHDSLEEAAQSELDDAYAAKNQILEDLESTAEKLHLEEKDRFKLENDLEATKSDLVASNGEKNQVRSDFDELSIRYESLKVRERQLAQENEENSSELAKLASVRNELTFWRTTFQAPSADLETVRKENNTLRASNDSSDSKVKSLDAALSDLQMKNKSISSALEKAKQKLEAAESYDQYSVGYEEGMKRGHADEVIDTKKRLHQEMTVVINRLVTDWYNDQFGPRYKFLSQGEGEGWGINEIGNYCNIPCLKFAKEIIRRTHGTRDQAASYLQTSDRFPELEYQSWRTGRALEPKWKKRLTVSDKKLVLEIDSMYEENKPVLFKNARRIAFKFLQSERAIVLRALETHPWTKKCHARDVTELIEACILAFDRKFCLWIANLTRTIIPRENITCLGICSYTAVLGLDVERVLGEKGQKETFERQLKWWDSLSK</sequence>
<gene>
    <name evidence="3" type="ORF">LY89DRAFT_722369</name>
</gene>
<organism evidence="3 4">
    <name type="scientific">Mollisia scopiformis</name>
    <name type="common">Conifer needle endophyte fungus</name>
    <name type="synonym">Phialocephala scopiformis</name>
    <dbReference type="NCBI Taxonomy" id="149040"/>
    <lineage>
        <taxon>Eukaryota</taxon>
        <taxon>Fungi</taxon>
        <taxon>Dikarya</taxon>
        <taxon>Ascomycota</taxon>
        <taxon>Pezizomycotina</taxon>
        <taxon>Leotiomycetes</taxon>
        <taxon>Helotiales</taxon>
        <taxon>Mollisiaceae</taxon>
        <taxon>Mollisia</taxon>
    </lineage>
</organism>
<dbReference type="InParanoid" id="A0A194WVI2"/>
<name>A0A194WVI2_MOLSC</name>
<dbReference type="RefSeq" id="XP_018066333.1">
    <property type="nucleotide sequence ID" value="XM_018218723.1"/>
</dbReference>
<dbReference type="PANTHER" id="PTHR23159:SF31">
    <property type="entry name" value="CENTROSOME-ASSOCIATED PROTEIN CEP250 ISOFORM X1"/>
    <property type="match status" value="1"/>
</dbReference>
<evidence type="ECO:0000313" key="3">
    <source>
        <dbReference type="EMBL" id="KUJ11978.1"/>
    </source>
</evidence>
<evidence type="ECO:0000313" key="4">
    <source>
        <dbReference type="Proteomes" id="UP000070700"/>
    </source>
</evidence>
<dbReference type="Proteomes" id="UP000070700">
    <property type="component" value="Unassembled WGS sequence"/>
</dbReference>
<protein>
    <submittedName>
        <fullName evidence="3">Uncharacterized protein</fullName>
    </submittedName>
</protein>
<feature type="coiled-coil region" evidence="1">
    <location>
        <begin position="82"/>
        <end position="261"/>
    </location>
</feature>
<proteinExistence type="predicted"/>
<feature type="region of interest" description="Disordered" evidence="2">
    <location>
        <begin position="1"/>
        <end position="21"/>
    </location>
</feature>
<dbReference type="PANTHER" id="PTHR23159">
    <property type="entry name" value="CENTROSOMAL PROTEIN 2"/>
    <property type="match status" value="1"/>
</dbReference>
<keyword evidence="4" id="KW-1185">Reference proteome</keyword>
<dbReference type="AlphaFoldDB" id="A0A194WVI2"/>
<reference evidence="3 4" key="1">
    <citation type="submission" date="2015-10" db="EMBL/GenBank/DDBJ databases">
        <title>Full genome of DAOMC 229536 Phialocephala scopiformis, a fungal endophyte of spruce producing the potent anti-insectan compound rugulosin.</title>
        <authorList>
            <consortium name="DOE Joint Genome Institute"/>
            <person name="Walker A.K."/>
            <person name="Frasz S.L."/>
            <person name="Seifert K.A."/>
            <person name="Miller J.D."/>
            <person name="Mondo S.J."/>
            <person name="Labutti K."/>
            <person name="Lipzen A."/>
            <person name="Dockter R."/>
            <person name="Kennedy M."/>
            <person name="Grigoriev I.V."/>
            <person name="Spatafora J.W."/>
        </authorList>
    </citation>
    <scope>NUCLEOTIDE SEQUENCE [LARGE SCALE GENOMIC DNA]</scope>
    <source>
        <strain evidence="3 4">CBS 120377</strain>
    </source>
</reference>
<dbReference type="GeneID" id="28828449"/>
<accession>A0A194WVI2</accession>
<evidence type="ECO:0000256" key="2">
    <source>
        <dbReference type="SAM" id="MobiDB-lite"/>
    </source>
</evidence>
<keyword evidence="1" id="KW-0175">Coiled coil</keyword>